<keyword evidence="2" id="KW-1185">Reference proteome</keyword>
<dbReference type="RefSeq" id="XP_057410088.1">
    <property type="nucleotide sequence ID" value="XM_057554105.1"/>
</dbReference>
<gene>
    <name evidence="3" type="primary">LOC130709001</name>
</gene>
<evidence type="ECO:0000313" key="3">
    <source>
        <dbReference type="RefSeq" id="XP_057410088.1"/>
    </source>
</evidence>
<feature type="compositionally biased region" description="Low complexity" evidence="1">
    <location>
        <begin position="37"/>
        <end position="51"/>
    </location>
</feature>
<dbReference type="GeneID" id="130709001"/>
<dbReference type="Proteomes" id="UP001652580">
    <property type="component" value="Chromosome 10"/>
</dbReference>
<sequence>MRAVRRSPQPPQERDVASASARPRSGRKLVSTAASLPSGSPPSGSSSPSSGGKDRPQIRRRRRRRRSRCGRCLSRWGTRASCRASCRSGSAAPRCSASARPPPRRSGRDLPAHLGLAEGLLGDALLQDLHVLLLLALAERVQGPAGPRVEPWYRAVPPAGSPGPRAPRALDPGLGAPSHRVDSAAGNRSTELRRGQSDSSANGPDGRVPTEWNVLELR</sequence>
<accession>A0ABM3U6W7</accession>
<feature type="region of interest" description="Disordered" evidence="1">
    <location>
        <begin position="1"/>
        <end position="66"/>
    </location>
</feature>
<feature type="region of interest" description="Disordered" evidence="1">
    <location>
        <begin position="146"/>
        <end position="218"/>
    </location>
</feature>
<evidence type="ECO:0000313" key="2">
    <source>
        <dbReference type="Proteomes" id="UP001652580"/>
    </source>
</evidence>
<feature type="region of interest" description="Disordered" evidence="1">
    <location>
        <begin position="86"/>
        <end position="110"/>
    </location>
</feature>
<protein>
    <submittedName>
        <fullName evidence="3">Uncharacterized protein LOC130709001</fullName>
    </submittedName>
</protein>
<organism evidence="2 3">
    <name type="scientific">Balaenoptera acutorostrata</name>
    <name type="common">Common minke whale</name>
    <name type="synonym">Balaena rostrata</name>
    <dbReference type="NCBI Taxonomy" id="9767"/>
    <lineage>
        <taxon>Eukaryota</taxon>
        <taxon>Metazoa</taxon>
        <taxon>Chordata</taxon>
        <taxon>Craniata</taxon>
        <taxon>Vertebrata</taxon>
        <taxon>Euteleostomi</taxon>
        <taxon>Mammalia</taxon>
        <taxon>Eutheria</taxon>
        <taxon>Laurasiatheria</taxon>
        <taxon>Artiodactyla</taxon>
        <taxon>Whippomorpha</taxon>
        <taxon>Cetacea</taxon>
        <taxon>Mysticeti</taxon>
        <taxon>Balaenopteridae</taxon>
        <taxon>Balaenoptera</taxon>
    </lineage>
</organism>
<evidence type="ECO:0000256" key="1">
    <source>
        <dbReference type="SAM" id="MobiDB-lite"/>
    </source>
</evidence>
<proteinExistence type="predicted"/>
<reference evidence="3" key="1">
    <citation type="submission" date="2025-08" db="UniProtKB">
        <authorList>
            <consortium name="RefSeq"/>
        </authorList>
    </citation>
    <scope>IDENTIFICATION</scope>
</reference>
<feature type="compositionally biased region" description="Low complexity" evidence="1">
    <location>
        <begin position="86"/>
        <end position="99"/>
    </location>
</feature>
<name>A0ABM3U6W7_BALAC</name>